<evidence type="ECO:0000256" key="4">
    <source>
        <dbReference type="ARBA" id="ARBA00022617"/>
    </source>
</evidence>
<evidence type="ECO:0000256" key="10">
    <source>
        <dbReference type="ARBA" id="ARBA00023136"/>
    </source>
</evidence>
<protein>
    <submittedName>
        <fullName evidence="15">Cytochrome b561 domain-containing protein At4g18260</fullName>
    </submittedName>
</protein>
<evidence type="ECO:0000259" key="13">
    <source>
        <dbReference type="PROSITE" id="PS50939"/>
    </source>
</evidence>
<dbReference type="GO" id="GO:0046872">
    <property type="term" value="F:metal ion binding"/>
    <property type="evidence" value="ECO:0007669"/>
    <property type="project" value="UniProtKB-KW"/>
</dbReference>
<evidence type="ECO:0000256" key="11">
    <source>
        <dbReference type="SAM" id="Phobius"/>
    </source>
</evidence>
<feature type="domain" description="Cytochrome b561" evidence="13">
    <location>
        <begin position="21"/>
        <end position="220"/>
    </location>
</feature>
<dbReference type="CDD" id="cd08760">
    <property type="entry name" value="Cyt_b561_FRRS1_like"/>
    <property type="match status" value="1"/>
</dbReference>
<feature type="signal peptide" evidence="12">
    <location>
        <begin position="1"/>
        <end position="27"/>
    </location>
</feature>
<keyword evidence="6" id="KW-0479">Metal-binding</keyword>
<name>A0A1U8J5L6_GOSHI</name>
<reference evidence="14" key="1">
    <citation type="journal article" date="2020" name="Nat. Genet.">
        <title>Genomic diversifications of five Gossypium allopolyploid species and their impact on cotton improvement.</title>
        <authorList>
            <person name="Chen Z.J."/>
            <person name="Sreedasyam A."/>
            <person name="Ando A."/>
            <person name="Song Q."/>
            <person name="De Santiago L.M."/>
            <person name="Hulse-Kemp A.M."/>
            <person name="Ding M."/>
            <person name="Ye W."/>
            <person name="Kirkbride R.C."/>
            <person name="Jenkins J."/>
            <person name="Plott C."/>
            <person name="Lovell J."/>
            <person name="Lin Y.M."/>
            <person name="Vaughn R."/>
            <person name="Liu B."/>
            <person name="Simpson S."/>
            <person name="Scheffler B.E."/>
            <person name="Wen L."/>
            <person name="Saski C.A."/>
            <person name="Grover C.E."/>
            <person name="Hu G."/>
            <person name="Conover J.L."/>
            <person name="Carlson J.W."/>
            <person name="Shu S."/>
            <person name="Boston L.B."/>
            <person name="Williams M."/>
            <person name="Peterson D.G."/>
            <person name="McGee K."/>
            <person name="Jones D.C."/>
            <person name="Wendel J.F."/>
            <person name="Stelly D.M."/>
            <person name="Grimwood J."/>
            <person name="Schmutz J."/>
        </authorList>
    </citation>
    <scope>NUCLEOTIDE SEQUENCE [LARGE SCALE GENOMIC DNA]</scope>
    <source>
        <strain evidence="14">cv. TM-1</strain>
    </source>
</reference>
<accession>A0A1U8J5L6</accession>
<feature type="chain" id="PRO_5046805978" evidence="12">
    <location>
        <begin position="28"/>
        <end position="279"/>
    </location>
</feature>
<evidence type="ECO:0000256" key="7">
    <source>
        <dbReference type="ARBA" id="ARBA00022982"/>
    </source>
</evidence>
<sequence>MQISDHMLRSFTITALAYVFLLPLVSCSSHGEIISNHTSIKENLHKTSPQMTSYIAVHGFILWVSMGFLMPVGILTIRMANKEEGGRRVKVLFYLHAIFQTLAVLLVTVGAVMSIKNFENSFNNHHQRLGLALYVAIWMQALIGIFRPPRGNKRRSKWYLTHWILGTVISMVGIINIYTGLEAYHKKTSKSTGIWTILLTAQVSFIALFYLFQDKWEHIQKQASHPPLPSDQENVIVVTQRVNQKVMLPQPCAKRNALTNLFDELWILLMRFKLPSVSI</sequence>
<comment type="subcellular location">
    <subcellularLocation>
        <location evidence="2">Membrane</location>
        <topology evidence="2">Multi-pass membrane protein</topology>
    </subcellularLocation>
</comment>
<keyword evidence="14" id="KW-1185">Reference proteome</keyword>
<evidence type="ECO:0000256" key="9">
    <source>
        <dbReference type="ARBA" id="ARBA00023004"/>
    </source>
</evidence>
<evidence type="ECO:0000256" key="3">
    <source>
        <dbReference type="ARBA" id="ARBA00022448"/>
    </source>
</evidence>
<feature type="transmembrane region" description="Helical" evidence="11">
    <location>
        <begin position="91"/>
        <end position="115"/>
    </location>
</feature>
<dbReference type="AlphaFoldDB" id="A0A1U8J5L6"/>
<dbReference type="GO" id="GO:0016491">
    <property type="term" value="F:oxidoreductase activity"/>
    <property type="evidence" value="ECO:0000318"/>
    <property type="project" value="GO_Central"/>
</dbReference>
<dbReference type="GeneID" id="107901851"/>
<dbReference type="PANTHER" id="PTHR15422:SF42">
    <property type="entry name" value="CYTOCHROME B561 DOMAIN-CONTAINING PROTEIN"/>
    <property type="match status" value="1"/>
</dbReference>
<dbReference type="PANTHER" id="PTHR15422">
    <property type="entry name" value="OS05G0565100 PROTEIN"/>
    <property type="match status" value="1"/>
</dbReference>
<dbReference type="PROSITE" id="PS50939">
    <property type="entry name" value="CYTOCHROME_B561"/>
    <property type="match status" value="1"/>
</dbReference>
<evidence type="ECO:0000313" key="15">
    <source>
        <dbReference type="RefSeq" id="XP_016683499.2"/>
    </source>
</evidence>
<evidence type="ECO:0000256" key="1">
    <source>
        <dbReference type="ARBA" id="ARBA00001970"/>
    </source>
</evidence>
<feature type="transmembrane region" description="Helical" evidence="11">
    <location>
        <begin position="55"/>
        <end position="79"/>
    </location>
</feature>
<dbReference type="InterPro" id="IPR006593">
    <property type="entry name" value="Cyt_b561/ferric_Rdtase_TM"/>
</dbReference>
<organism evidence="14 15">
    <name type="scientific">Gossypium hirsutum</name>
    <name type="common">Upland cotton</name>
    <name type="synonym">Gossypium mexicanum</name>
    <dbReference type="NCBI Taxonomy" id="3635"/>
    <lineage>
        <taxon>Eukaryota</taxon>
        <taxon>Viridiplantae</taxon>
        <taxon>Streptophyta</taxon>
        <taxon>Embryophyta</taxon>
        <taxon>Tracheophyta</taxon>
        <taxon>Spermatophyta</taxon>
        <taxon>Magnoliopsida</taxon>
        <taxon>eudicotyledons</taxon>
        <taxon>Gunneridae</taxon>
        <taxon>Pentapetalae</taxon>
        <taxon>rosids</taxon>
        <taxon>malvids</taxon>
        <taxon>Malvales</taxon>
        <taxon>Malvaceae</taxon>
        <taxon>Malvoideae</taxon>
        <taxon>Gossypium</taxon>
    </lineage>
</organism>
<evidence type="ECO:0000256" key="8">
    <source>
        <dbReference type="ARBA" id="ARBA00022989"/>
    </source>
</evidence>
<feature type="transmembrane region" description="Helical" evidence="11">
    <location>
        <begin position="158"/>
        <end position="181"/>
    </location>
</feature>
<dbReference type="Gene3D" id="1.20.120.1770">
    <property type="match status" value="1"/>
</dbReference>
<dbReference type="STRING" id="3635.A0A1U8J5L6"/>
<keyword evidence="3" id="KW-0813">Transport</keyword>
<dbReference type="Pfam" id="PF03188">
    <property type="entry name" value="Cytochrom_B561"/>
    <property type="match status" value="1"/>
</dbReference>
<keyword evidence="9" id="KW-0408">Iron</keyword>
<dbReference type="GO" id="GO:0020037">
    <property type="term" value="F:heme binding"/>
    <property type="evidence" value="ECO:0007669"/>
    <property type="project" value="TreeGrafter"/>
</dbReference>
<dbReference type="Proteomes" id="UP000818029">
    <property type="component" value="Chromosome D06"/>
</dbReference>
<evidence type="ECO:0000256" key="5">
    <source>
        <dbReference type="ARBA" id="ARBA00022692"/>
    </source>
</evidence>
<dbReference type="KEGG" id="ghi:107901851"/>
<dbReference type="InterPro" id="IPR045150">
    <property type="entry name" value="CYB561D1/2"/>
</dbReference>
<dbReference type="GO" id="GO:0140575">
    <property type="term" value="F:transmembrane monodehydroascorbate reductase activity"/>
    <property type="evidence" value="ECO:0007669"/>
    <property type="project" value="InterPro"/>
</dbReference>
<keyword evidence="10 11" id="KW-0472">Membrane</keyword>
<dbReference type="GO" id="GO:0016020">
    <property type="term" value="C:membrane"/>
    <property type="evidence" value="ECO:0007669"/>
    <property type="project" value="UniProtKB-SubCell"/>
</dbReference>
<gene>
    <name evidence="15" type="primary">LOC107901851</name>
</gene>
<proteinExistence type="predicted"/>
<reference evidence="15" key="2">
    <citation type="submission" date="2025-08" db="UniProtKB">
        <authorList>
            <consortium name="RefSeq"/>
        </authorList>
    </citation>
    <scope>IDENTIFICATION</scope>
</reference>
<dbReference type="RefSeq" id="XP_016683499.2">
    <property type="nucleotide sequence ID" value="XM_016828010.2"/>
</dbReference>
<feature type="transmembrane region" description="Helical" evidence="11">
    <location>
        <begin position="127"/>
        <end position="146"/>
    </location>
</feature>
<keyword evidence="7" id="KW-0249">Electron transport</keyword>
<evidence type="ECO:0000256" key="2">
    <source>
        <dbReference type="ARBA" id="ARBA00004141"/>
    </source>
</evidence>
<comment type="cofactor">
    <cofactor evidence="1">
        <name>heme b</name>
        <dbReference type="ChEBI" id="CHEBI:60344"/>
    </cofactor>
</comment>
<evidence type="ECO:0000256" key="12">
    <source>
        <dbReference type="SAM" id="SignalP"/>
    </source>
</evidence>
<keyword evidence="8 11" id="KW-1133">Transmembrane helix</keyword>
<keyword evidence="12" id="KW-0732">Signal</keyword>
<dbReference type="SMART" id="SM00665">
    <property type="entry name" value="B561"/>
    <property type="match status" value="1"/>
</dbReference>
<evidence type="ECO:0000256" key="6">
    <source>
        <dbReference type="ARBA" id="ARBA00022723"/>
    </source>
</evidence>
<keyword evidence="5 11" id="KW-0812">Transmembrane</keyword>
<dbReference type="PaxDb" id="3635-A0A1U8J5L6"/>
<evidence type="ECO:0000313" key="14">
    <source>
        <dbReference type="Proteomes" id="UP000818029"/>
    </source>
</evidence>
<feature type="transmembrane region" description="Helical" evidence="11">
    <location>
        <begin position="193"/>
        <end position="212"/>
    </location>
</feature>
<keyword evidence="4" id="KW-0349">Heme</keyword>